<dbReference type="Proteomes" id="UP000502608">
    <property type="component" value="Chromosome"/>
</dbReference>
<proteinExistence type="predicted"/>
<keyword evidence="3 5" id="KW-0479">Metal-binding</keyword>
<protein>
    <submittedName>
        <fullName evidence="6">Group 1 truncated hemoglobin</fullName>
    </submittedName>
</protein>
<dbReference type="KEGG" id="saes:HBH39_16765"/>
<evidence type="ECO:0000256" key="5">
    <source>
        <dbReference type="PIRSR" id="PIRSR601486-1"/>
    </source>
</evidence>
<evidence type="ECO:0000256" key="2">
    <source>
        <dbReference type="ARBA" id="ARBA00022617"/>
    </source>
</evidence>
<feature type="binding site" description="distal binding residue" evidence="5">
    <location>
        <position position="104"/>
    </location>
    <ligand>
        <name>heme</name>
        <dbReference type="ChEBI" id="CHEBI:30413"/>
    </ligand>
    <ligandPart>
        <name>Fe</name>
        <dbReference type="ChEBI" id="CHEBI:18248"/>
    </ligandPart>
</feature>
<dbReference type="Pfam" id="PF01152">
    <property type="entry name" value="Bac_globin"/>
    <property type="match status" value="1"/>
</dbReference>
<sequence>MVFISRGNLIMLTSRFSLISLLGLLLLCSGCAAKSDSLYQQLGSHNGVSQITDSFLQNLAKDPLIAHHFEQTDIHVFRQRLIEHLCVVSGGDCVYKGESMFDSHVGLHISQADFDAVVGHLIDALKQQHIPIATRNALLAKLAPMYQDITYH</sequence>
<keyword evidence="4 5" id="KW-0408">Iron</keyword>
<dbReference type="EMBL" id="CP050313">
    <property type="protein sequence ID" value="QIR15919.1"/>
    <property type="molecule type" value="Genomic_DNA"/>
</dbReference>
<dbReference type="InterPro" id="IPR012292">
    <property type="entry name" value="Globin/Proto"/>
</dbReference>
<evidence type="ECO:0000313" key="6">
    <source>
        <dbReference type="EMBL" id="QIR15919.1"/>
    </source>
</evidence>
<dbReference type="AlphaFoldDB" id="A0A6G9QQ25"/>
<dbReference type="InterPro" id="IPR009050">
    <property type="entry name" value="Globin-like_sf"/>
</dbReference>
<dbReference type="GO" id="GO:0019825">
    <property type="term" value="F:oxygen binding"/>
    <property type="evidence" value="ECO:0007669"/>
    <property type="project" value="InterPro"/>
</dbReference>
<dbReference type="SUPFAM" id="SSF46458">
    <property type="entry name" value="Globin-like"/>
    <property type="match status" value="1"/>
</dbReference>
<dbReference type="InterPro" id="IPR001486">
    <property type="entry name" value="Hemoglobin_trunc"/>
</dbReference>
<evidence type="ECO:0000256" key="4">
    <source>
        <dbReference type="ARBA" id="ARBA00023004"/>
    </source>
</evidence>
<evidence type="ECO:0000313" key="7">
    <source>
        <dbReference type="Proteomes" id="UP000502608"/>
    </source>
</evidence>
<accession>A0A6G9QQ25</accession>
<organism evidence="6 7">
    <name type="scientific">Shewanella aestuarii</name>
    <dbReference type="NCBI Taxonomy" id="1028752"/>
    <lineage>
        <taxon>Bacteria</taxon>
        <taxon>Pseudomonadati</taxon>
        <taxon>Pseudomonadota</taxon>
        <taxon>Gammaproteobacteria</taxon>
        <taxon>Alteromonadales</taxon>
        <taxon>Shewanellaceae</taxon>
        <taxon>Shewanella</taxon>
    </lineage>
</organism>
<dbReference type="Gene3D" id="1.10.490.10">
    <property type="entry name" value="Globins"/>
    <property type="match status" value="1"/>
</dbReference>
<evidence type="ECO:0000256" key="1">
    <source>
        <dbReference type="ARBA" id="ARBA00022448"/>
    </source>
</evidence>
<gene>
    <name evidence="6" type="ORF">HBH39_16765</name>
</gene>
<dbReference type="GO" id="GO:0046872">
    <property type="term" value="F:metal ion binding"/>
    <property type="evidence" value="ECO:0007669"/>
    <property type="project" value="UniProtKB-KW"/>
</dbReference>
<keyword evidence="7" id="KW-1185">Reference proteome</keyword>
<keyword evidence="2 5" id="KW-0349">Heme</keyword>
<name>A0A6G9QQ25_9GAMM</name>
<reference evidence="6 7" key="1">
    <citation type="submission" date="2020-03" db="EMBL/GenBank/DDBJ databases">
        <title>Complete genome sequence of Shewanella sp.</title>
        <authorList>
            <person name="Kim Y.-S."/>
            <person name="Kim S.-J."/>
            <person name="Jung H.-K."/>
            <person name="Kim K.-H."/>
        </authorList>
    </citation>
    <scope>NUCLEOTIDE SEQUENCE [LARGE SCALE GENOMIC DNA]</scope>
    <source>
        <strain evidence="6 7">PN3F2</strain>
    </source>
</reference>
<keyword evidence="1" id="KW-0813">Transport</keyword>
<dbReference type="CDD" id="cd00454">
    <property type="entry name" value="TrHb1_N"/>
    <property type="match status" value="1"/>
</dbReference>
<evidence type="ECO:0000256" key="3">
    <source>
        <dbReference type="ARBA" id="ARBA00022723"/>
    </source>
</evidence>
<dbReference type="GO" id="GO:0020037">
    <property type="term" value="F:heme binding"/>
    <property type="evidence" value="ECO:0007669"/>
    <property type="project" value="InterPro"/>
</dbReference>